<keyword evidence="2" id="KW-0576">Peroxisome</keyword>
<sequence>MMRMRTGCSTFGQEEQGGAVDEARWEMRPGGMLVQKREGASAPVPTIRVRVKHGAAYHEIYLSSQATFGELKKLLAERTGMHPGDQKIVFKDKERASNAFLDISGVKDRSKMVLLEDPAAQAKRCLEMRRSAKLEKASKSISQISLDVDKLASQVSALETIVGKGGKVAENDVLNLIEQLMNQLLKLDGIIADGDVKLQRRMQVRRVQKYVEALDVIKIKNSMPAQQVQQQQQQQQSKQKQSAPVPAPVVLTTNWEVFDPVFSPSTSAANSSATAPSTNSSSAPTPSTLFPNRDNRVCKQASKVTMVEASTMAGAAVSAAELLSKAQQLVPVALERARAAAGFAGRWKLITSKLELIPSCLSDLSGHPLFSKNTLSREQLQSVTKTLSDAISLAELCRAAPTAAAAVGKLQMQSDLDSLLCKLDLNLHDCALLVKTGVLGEATPPVSPAKRSAELEPSRRNIRELLARLQIGHSEAKHRAVDGLLAAIRDDEKSVLAALGRSSVSALVQLLSSSSPKIKEKAVTILCLIIESGSFDGLLVGEGVLPPLIRLVESGTPASREKAVVSLQRLSITPDTARSVMGHGGVRPLLDLCLTGDSITQSAAAGALKNLSAVPEIRQTLADEGIIRVMINLLDSGIVLGSKEYAAECLMNLTSSNDKLRRSVVSGGALPSLLAYLDGPLPQESGVSALRNIISSVKPETLVSLSVLPRLLHAMKDGSPGAQQAAATAINKISSSSAETKKLVCEINCIPLLVRMLEAKSNGVRESAAQTLAGLVPCKCCARVLKKDEKGVPNLVQMLDPSPANNAKKFSILCLLGISSSRKCKKMMISYGAIGYLKKLSEMEVHGAKKLLERLELLDLLLSFRQSDFCRRKMSTLDATRAELALLVLYLNKAEARDKICRAIQYGSKFLSNGEPGTAQNVDKSTSLARKVFRLFKFVNDLHALISPPSQGTPLPLILLGKSKNALVSTFLFLDQVVWLNRTGIYKNKERAELIGRISLFCWMGSSACTTVLELSELVRLSKSMKKLEKELKLSDKYKDEVYRSKIKQSNERLLALVKASMDLVVAIGLLQLAPKKITPRVTGGFGFISSLISCYQLLPAATKSKLT</sequence>
<dbReference type="Proteomes" id="UP001085076">
    <property type="component" value="Unassembled WGS sequence"/>
</dbReference>
<dbReference type="InterPro" id="IPR000225">
    <property type="entry name" value="Armadillo"/>
</dbReference>
<keyword evidence="1" id="KW-0472">Membrane</keyword>
<dbReference type="SMART" id="SM00185">
    <property type="entry name" value="ARM"/>
    <property type="match status" value="6"/>
</dbReference>
<evidence type="ECO:0008006" key="9">
    <source>
        <dbReference type="Google" id="ProtNLM"/>
    </source>
</evidence>
<accession>A0A9D5BUM0</accession>
<organism evidence="7 8">
    <name type="scientific">Dioscorea zingiberensis</name>
    <dbReference type="NCBI Taxonomy" id="325984"/>
    <lineage>
        <taxon>Eukaryota</taxon>
        <taxon>Viridiplantae</taxon>
        <taxon>Streptophyta</taxon>
        <taxon>Embryophyta</taxon>
        <taxon>Tracheophyta</taxon>
        <taxon>Spermatophyta</taxon>
        <taxon>Magnoliopsida</taxon>
        <taxon>Liliopsida</taxon>
        <taxon>Dioscoreales</taxon>
        <taxon>Dioscoreaceae</taxon>
        <taxon>Dioscorea</taxon>
    </lineage>
</organism>
<dbReference type="SMART" id="SM00264">
    <property type="entry name" value="BAG"/>
    <property type="match status" value="1"/>
</dbReference>
<dbReference type="SUPFAM" id="SSF48371">
    <property type="entry name" value="ARM repeat"/>
    <property type="match status" value="1"/>
</dbReference>
<dbReference type="Pfam" id="PF02179">
    <property type="entry name" value="BAG"/>
    <property type="match status" value="1"/>
</dbReference>
<dbReference type="SUPFAM" id="SSF54236">
    <property type="entry name" value="Ubiquitin-like"/>
    <property type="match status" value="1"/>
</dbReference>
<comment type="caution">
    <text evidence="7">The sequence shown here is derived from an EMBL/GenBank/DDBJ whole genome shotgun (WGS) entry which is preliminary data.</text>
</comment>
<dbReference type="InterPro" id="IPR003103">
    <property type="entry name" value="BAG_domain"/>
</dbReference>
<dbReference type="OrthoDB" id="409644at2759"/>
<evidence type="ECO:0000256" key="3">
    <source>
        <dbReference type="ARBA" id="ARBA00046271"/>
    </source>
</evidence>
<feature type="domain" description="Ubiquitin-like" evidence="5">
    <location>
        <begin position="45"/>
        <end position="115"/>
    </location>
</feature>
<dbReference type="GO" id="GO:0051087">
    <property type="term" value="F:protein-folding chaperone binding"/>
    <property type="evidence" value="ECO:0007669"/>
    <property type="project" value="InterPro"/>
</dbReference>
<dbReference type="PANTHER" id="PTHR46043">
    <property type="entry name" value="ARM REPEAT SUPERFAMILY PROTEIN"/>
    <property type="match status" value="1"/>
</dbReference>
<evidence type="ECO:0000256" key="4">
    <source>
        <dbReference type="SAM" id="MobiDB-lite"/>
    </source>
</evidence>
<dbReference type="AlphaFoldDB" id="A0A9D5BUM0"/>
<dbReference type="InterPro" id="IPR011989">
    <property type="entry name" value="ARM-like"/>
</dbReference>
<dbReference type="Pfam" id="PF23005">
    <property type="entry name" value="DUF7032"/>
    <property type="match status" value="1"/>
</dbReference>
<dbReference type="Gene3D" id="1.20.58.120">
    <property type="entry name" value="BAG domain"/>
    <property type="match status" value="1"/>
</dbReference>
<dbReference type="EMBL" id="JAGGNH010000047">
    <property type="protein sequence ID" value="KAJ0961002.1"/>
    <property type="molecule type" value="Genomic_DNA"/>
</dbReference>
<dbReference type="Gene3D" id="3.10.20.90">
    <property type="entry name" value="Phosphatidylinositol 3-kinase Catalytic Subunit, Chain A, domain 1"/>
    <property type="match status" value="1"/>
</dbReference>
<reference evidence="7 8" key="1">
    <citation type="journal article" date="2022" name="Hortic Res">
        <title>The genome of Dioscorea zingiberensis sheds light on the biosynthesis, origin and evolution of the medicinally important diosgenin saponins.</title>
        <authorList>
            <person name="Li Y."/>
            <person name="Tan C."/>
            <person name="Li Z."/>
            <person name="Guo J."/>
            <person name="Li S."/>
            <person name="Chen X."/>
            <person name="Wang C."/>
            <person name="Dai X."/>
            <person name="Yang H."/>
            <person name="Song W."/>
            <person name="Hou L."/>
            <person name="Xu J."/>
            <person name="Tong Z."/>
            <person name="Xu A."/>
            <person name="Yuan X."/>
            <person name="Wang W."/>
            <person name="Yang Q."/>
            <person name="Chen L."/>
            <person name="Sun Z."/>
            <person name="Wang K."/>
            <person name="Pan B."/>
            <person name="Chen J."/>
            <person name="Bao Y."/>
            <person name="Liu F."/>
            <person name="Qi X."/>
            <person name="Gang D.R."/>
            <person name="Wen J."/>
            <person name="Li J."/>
        </authorList>
    </citation>
    <scope>NUCLEOTIDE SEQUENCE [LARGE SCALE GENOMIC DNA]</scope>
    <source>
        <strain evidence="7">Dzin_1.0</strain>
    </source>
</reference>
<dbReference type="GO" id="GO:0016559">
    <property type="term" value="P:peroxisome fission"/>
    <property type="evidence" value="ECO:0007669"/>
    <property type="project" value="InterPro"/>
</dbReference>
<dbReference type="InterPro" id="IPR029071">
    <property type="entry name" value="Ubiquitin-like_domsf"/>
</dbReference>
<evidence type="ECO:0000256" key="2">
    <source>
        <dbReference type="ARBA" id="ARBA00023140"/>
    </source>
</evidence>
<dbReference type="Pfam" id="PF00514">
    <property type="entry name" value="Arm"/>
    <property type="match status" value="1"/>
</dbReference>
<evidence type="ECO:0000259" key="5">
    <source>
        <dbReference type="PROSITE" id="PS50053"/>
    </source>
</evidence>
<dbReference type="PANTHER" id="PTHR46043:SF9">
    <property type="entry name" value="ARM REPEAT SUPERFAMILY PROTEIN"/>
    <property type="match status" value="1"/>
</dbReference>
<dbReference type="InterPro" id="IPR016024">
    <property type="entry name" value="ARM-type_fold"/>
</dbReference>
<proteinExistence type="predicted"/>
<comment type="subcellular location">
    <subcellularLocation>
        <location evidence="3">Peroxisome membrane</location>
    </subcellularLocation>
</comment>
<evidence type="ECO:0000313" key="8">
    <source>
        <dbReference type="Proteomes" id="UP001085076"/>
    </source>
</evidence>
<evidence type="ECO:0000313" key="7">
    <source>
        <dbReference type="EMBL" id="KAJ0961002.1"/>
    </source>
</evidence>
<keyword evidence="8" id="KW-1185">Reference proteome</keyword>
<feature type="region of interest" description="Disordered" evidence="4">
    <location>
        <begin position="266"/>
        <end position="294"/>
    </location>
</feature>
<dbReference type="InterPro" id="IPR008733">
    <property type="entry name" value="PEX11"/>
</dbReference>
<evidence type="ECO:0000256" key="1">
    <source>
        <dbReference type="ARBA" id="ARBA00023136"/>
    </source>
</evidence>
<dbReference type="GO" id="GO:0005778">
    <property type="term" value="C:peroxisomal membrane"/>
    <property type="evidence" value="ECO:0007669"/>
    <property type="project" value="UniProtKB-SubCell"/>
</dbReference>
<dbReference type="SUPFAM" id="SSF63491">
    <property type="entry name" value="BAG domain"/>
    <property type="match status" value="1"/>
</dbReference>
<dbReference type="PROSITE" id="PS51035">
    <property type="entry name" value="BAG"/>
    <property type="match status" value="1"/>
</dbReference>
<feature type="domain" description="BAG" evidence="6">
    <location>
        <begin position="140"/>
        <end position="218"/>
    </location>
</feature>
<dbReference type="InterPro" id="IPR036533">
    <property type="entry name" value="BAG_dom_sf"/>
</dbReference>
<gene>
    <name evidence="7" type="ORF">J5N97_001037</name>
</gene>
<name>A0A9D5BUM0_9LILI</name>
<dbReference type="PROSITE" id="PS50053">
    <property type="entry name" value="UBIQUITIN_2"/>
    <property type="match status" value="1"/>
</dbReference>
<dbReference type="Pfam" id="PF05648">
    <property type="entry name" value="PEX11"/>
    <property type="match status" value="1"/>
</dbReference>
<feature type="compositionally biased region" description="Low complexity" evidence="4">
    <location>
        <begin position="266"/>
        <end position="288"/>
    </location>
</feature>
<dbReference type="InterPro" id="IPR054296">
    <property type="entry name" value="DUF7032"/>
</dbReference>
<dbReference type="Gene3D" id="1.25.10.10">
    <property type="entry name" value="Leucine-rich Repeat Variant"/>
    <property type="match status" value="3"/>
</dbReference>
<evidence type="ECO:0000259" key="6">
    <source>
        <dbReference type="PROSITE" id="PS51035"/>
    </source>
</evidence>
<dbReference type="InterPro" id="IPR000626">
    <property type="entry name" value="Ubiquitin-like_dom"/>
</dbReference>
<protein>
    <recommendedName>
        <fullName evidence="9">Ubiquitin-like domain-containing protein</fullName>
    </recommendedName>
</protein>